<keyword evidence="5 7" id="KW-0472">Membrane</keyword>
<dbReference type="PANTHER" id="PTHR23502:SF51">
    <property type="entry name" value="QUINIDINE RESISTANCE PROTEIN 1-RELATED"/>
    <property type="match status" value="1"/>
</dbReference>
<feature type="region of interest" description="Disordered" evidence="6">
    <location>
        <begin position="1"/>
        <end position="41"/>
    </location>
</feature>
<sequence>MTSHSGSENDKKEIAEGRTPVQVEQLHSDTSPVQSSPPQLGHDRFSKNEKWSIVIFTAFVGIFSPLTANIYFPAIPTISKAFNKSTELINLTVTMYMVLQGIAPMLWGPVSDHVGRRPISALCLLILTLSCIGLALTPTSDYWLLMVLRCLQATGSASTIAIGAGVIGDISTRAERGGFVGVFTIGPMLGPSIGPVIGGVLADKLGWRSIFCFEVVPQLMLLHRFQPETLLSISAKNKEDTFLIYKPVIPVIGRGRRKADKIPVRPTQSKIPRNPFGLFLNPDVDALLLISALTCAVFYSFLATISTLFKDTYPFLNETTIGLCFLATGGGVSIGSTVIGRILDMEYQRFKKSAESRLSGTSSKLTVNHEEGIALEQARLRLLPFFSVILGITCAGYGWCIQRKVNIAAPLILHFIGGLVSICIMNASSTMMIDLVPSQSSSVTACNNLIRCILSAVIVSVIELIIKALGTGWTYVIMSSMSFLSVPLIYVAMRIGPRYRVKRQRLKEAEELARIVEPEEKK</sequence>
<comment type="caution">
    <text evidence="9">The sequence shown here is derived from an EMBL/GenBank/DDBJ whole genome shotgun (WGS) entry which is preliminary data.</text>
</comment>
<dbReference type="GO" id="GO:0022857">
    <property type="term" value="F:transmembrane transporter activity"/>
    <property type="evidence" value="ECO:0007669"/>
    <property type="project" value="InterPro"/>
</dbReference>
<feature type="transmembrane region" description="Helical" evidence="7">
    <location>
        <begin position="382"/>
        <end position="401"/>
    </location>
</feature>
<keyword evidence="3 7" id="KW-0812">Transmembrane</keyword>
<feature type="transmembrane region" description="Helical" evidence="7">
    <location>
        <begin position="142"/>
        <end position="167"/>
    </location>
</feature>
<gene>
    <name evidence="9" type="ORF">CVT25_006299</name>
</gene>
<evidence type="ECO:0000256" key="4">
    <source>
        <dbReference type="ARBA" id="ARBA00022989"/>
    </source>
</evidence>
<evidence type="ECO:0000313" key="10">
    <source>
        <dbReference type="Proteomes" id="UP000283269"/>
    </source>
</evidence>
<feature type="compositionally biased region" description="Basic and acidic residues" evidence="6">
    <location>
        <begin position="7"/>
        <end position="16"/>
    </location>
</feature>
<dbReference type="GO" id="GO:0005886">
    <property type="term" value="C:plasma membrane"/>
    <property type="evidence" value="ECO:0007669"/>
    <property type="project" value="TreeGrafter"/>
</dbReference>
<dbReference type="SUPFAM" id="SSF103473">
    <property type="entry name" value="MFS general substrate transporter"/>
    <property type="match status" value="1"/>
</dbReference>
<evidence type="ECO:0000256" key="1">
    <source>
        <dbReference type="ARBA" id="ARBA00004141"/>
    </source>
</evidence>
<evidence type="ECO:0000259" key="8">
    <source>
        <dbReference type="PROSITE" id="PS50850"/>
    </source>
</evidence>
<dbReference type="Gene3D" id="1.20.1250.20">
    <property type="entry name" value="MFS general substrate transporter like domains"/>
    <property type="match status" value="1"/>
</dbReference>
<feature type="domain" description="Major facilitator superfamily (MFS) profile" evidence="8">
    <location>
        <begin position="53"/>
        <end position="497"/>
    </location>
</feature>
<evidence type="ECO:0000256" key="2">
    <source>
        <dbReference type="ARBA" id="ARBA00022448"/>
    </source>
</evidence>
<dbReference type="EMBL" id="NHYD01002995">
    <property type="protein sequence ID" value="PPQ83614.1"/>
    <property type="molecule type" value="Genomic_DNA"/>
</dbReference>
<feature type="transmembrane region" description="Helical" evidence="7">
    <location>
        <begin position="286"/>
        <end position="308"/>
    </location>
</feature>
<comment type="subcellular location">
    <subcellularLocation>
        <location evidence="1">Membrane</location>
        <topology evidence="1">Multi-pass membrane protein</topology>
    </subcellularLocation>
</comment>
<feature type="transmembrane region" description="Helical" evidence="7">
    <location>
        <begin position="88"/>
        <end position="107"/>
    </location>
</feature>
<proteinExistence type="predicted"/>
<feature type="transmembrane region" description="Helical" evidence="7">
    <location>
        <begin position="119"/>
        <end position="136"/>
    </location>
</feature>
<dbReference type="InParanoid" id="A0A409WYL1"/>
<dbReference type="Proteomes" id="UP000283269">
    <property type="component" value="Unassembled WGS sequence"/>
</dbReference>
<keyword evidence="4 7" id="KW-1133">Transmembrane helix</keyword>
<keyword evidence="2" id="KW-0813">Transport</keyword>
<dbReference type="InterPro" id="IPR020846">
    <property type="entry name" value="MFS_dom"/>
</dbReference>
<dbReference type="PANTHER" id="PTHR23502">
    <property type="entry name" value="MAJOR FACILITATOR SUPERFAMILY"/>
    <property type="match status" value="1"/>
</dbReference>
<accession>A0A409WYL1</accession>
<dbReference type="PROSITE" id="PS50850">
    <property type="entry name" value="MFS"/>
    <property type="match status" value="1"/>
</dbReference>
<dbReference type="AlphaFoldDB" id="A0A409WYL1"/>
<feature type="compositionally biased region" description="Polar residues" evidence="6">
    <location>
        <begin position="28"/>
        <end position="38"/>
    </location>
</feature>
<name>A0A409WYL1_PSICY</name>
<organism evidence="9 10">
    <name type="scientific">Psilocybe cyanescens</name>
    <dbReference type="NCBI Taxonomy" id="93625"/>
    <lineage>
        <taxon>Eukaryota</taxon>
        <taxon>Fungi</taxon>
        <taxon>Dikarya</taxon>
        <taxon>Basidiomycota</taxon>
        <taxon>Agaricomycotina</taxon>
        <taxon>Agaricomycetes</taxon>
        <taxon>Agaricomycetidae</taxon>
        <taxon>Agaricales</taxon>
        <taxon>Agaricineae</taxon>
        <taxon>Strophariaceae</taxon>
        <taxon>Psilocybe</taxon>
    </lineage>
</organism>
<dbReference type="OrthoDB" id="440553at2759"/>
<evidence type="ECO:0000313" key="9">
    <source>
        <dbReference type="EMBL" id="PPQ83614.1"/>
    </source>
</evidence>
<dbReference type="FunFam" id="1.20.1250.20:FF:000172">
    <property type="entry name" value="MFS multidrug resistance transporter"/>
    <property type="match status" value="1"/>
</dbReference>
<feature type="transmembrane region" description="Helical" evidence="7">
    <location>
        <begin position="51"/>
        <end position="72"/>
    </location>
</feature>
<keyword evidence="10" id="KW-1185">Reference proteome</keyword>
<protein>
    <recommendedName>
        <fullName evidence="8">Major facilitator superfamily (MFS) profile domain-containing protein</fullName>
    </recommendedName>
</protein>
<dbReference type="InterPro" id="IPR011701">
    <property type="entry name" value="MFS"/>
</dbReference>
<dbReference type="InterPro" id="IPR036259">
    <property type="entry name" value="MFS_trans_sf"/>
</dbReference>
<evidence type="ECO:0000256" key="5">
    <source>
        <dbReference type="ARBA" id="ARBA00023136"/>
    </source>
</evidence>
<feature type="transmembrane region" description="Helical" evidence="7">
    <location>
        <begin position="320"/>
        <end position="343"/>
    </location>
</feature>
<evidence type="ECO:0000256" key="6">
    <source>
        <dbReference type="SAM" id="MobiDB-lite"/>
    </source>
</evidence>
<reference evidence="9 10" key="1">
    <citation type="journal article" date="2018" name="Evol. Lett.">
        <title>Horizontal gene cluster transfer increased hallucinogenic mushroom diversity.</title>
        <authorList>
            <person name="Reynolds H.T."/>
            <person name="Vijayakumar V."/>
            <person name="Gluck-Thaler E."/>
            <person name="Korotkin H.B."/>
            <person name="Matheny P.B."/>
            <person name="Slot J.C."/>
        </authorList>
    </citation>
    <scope>NUCLEOTIDE SEQUENCE [LARGE SCALE GENOMIC DNA]</scope>
    <source>
        <strain evidence="9 10">2631</strain>
    </source>
</reference>
<dbReference type="Pfam" id="PF07690">
    <property type="entry name" value="MFS_1"/>
    <property type="match status" value="1"/>
</dbReference>
<feature type="transmembrane region" description="Helical" evidence="7">
    <location>
        <begin position="407"/>
        <end position="427"/>
    </location>
</feature>
<evidence type="ECO:0000256" key="3">
    <source>
        <dbReference type="ARBA" id="ARBA00022692"/>
    </source>
</evidence>
<feature type="transmembrane region" description="Helical" evidence="7">
    <location>
        <begin position="472"/>
        <end position="493"/>
    </location>
</feature>
<evidence type="ECO:0000256" key="7">
    <source>
        <dbReference type="SAM" id="Phobius"/>
    </source>
</evidence>
<dbReference type="STRING" id="93625.A0A409WYL1"/>